<proteinExistence type="predicted"/>
<dbReference type="AlphaFoldDB" id="A0A382I1B3"/>
<dbReference type="EMBL" id="UINC01064622">
    <property type="protein sequence ID" value="SVB93464.1"/>
    <property type="molecule type" value="Genomic_DNA"/>
</dbReference>
<name>A0A382I1B3_9ZZZZ</name>
<protein>
    <submittedName>
        <fullName evidence="1">Uncharacterized protein</fullName>
    </submittedName>
</protein>
<reference evidence="1" key="1">
    <citation type="submission" date="2018-05" db="EMBL/GenBank/DDBJ databases">
        <authorList>
            <person name="Lanie J.A."/>
            <person name="Ng W.-L."/>
            <person name="Kazmierczak K.M."/>
            <person name="Andrzejewski T.M."/>
            <person name="Davidsen T.M."/>
            <person name="Wayne K.J."/>
            <person name="Tettelin H."/>
            <person name="Glass J.I."/>
            <person name="Rusch D."/>
            <person name="Podicherti R."/>
            <person name="Tsui H.-C.T."/>
            <person name="Winkler M.E."/>
        </authorList>
    </citation>
    <scope>NUCLEOTIDE SEQUENCE</scope>
</reference>
<accession>A0A382I1B3</accession>
<organism evidence="1">
    <name type="scientific">marine metagenome</name>
    <dbReference type="NCBI Taxonomy" id="408172"/>
    <lineage>
        <taxon>unclassified sequences</taxon>
        <taxon>metagenomes</taxon>
        <taxon>ecological metagenomes</taxon>
    </lineage>
</organism>
<evidence type="ECO:0000313" key="1">
    <source>
        <dbReference type="EMBL" id="SVB93464.1"/>
    </source>
</evidence>
<gene>
    <name evidence="1" type="ORF">METZ01_LOCUS246318</name>
</gene>
<sequence length="162" mass="17921">MEQIDWESVVIKVESMLDADRGVQAIPSDVVSLARKMLQTGNNNEDTWDSLTNSIKGLLKPYPGYPWKSGNQGILPVAAIAVVDSACDEIRAAAHTFFTKTQTYTQPLIRKHGKSKWPPVYVDADDYANSLAKKARKTATELFRDGEWDGSHAGLADCSEYD</sequence>